<feature type="region of interest" description="Disordered" evidence="1">
    <location>
        <begin position="75"/>
        <end position="97"/>
    </location>
</feature>
<protein>
    <submittedName>
        <fullName evidence="2">Uncharacterized protein</fullName>
    </submittedName>
</protein>
<dbReference type="RefSeq" id="WP_183966323.1">
    <property type="nucleotide sequence ID" value="NZ_BAABBZ010000007.1"/>
</dbReference>
<evidence type="ECO:0000256" key="1">
    <source>
        <dbReference type="SAM" id="MobiDB-lite"/>
    </source>
</evidence>
<reference evidence="2 3" key="1">
    <citation type="submission" date="2020-08" db="EMBL/GenBank/DDBJ databases">
        <title>Genomic Encyclopedia of Type Strains, Phase IV (KMG-IV): sequencing the most valuable type-strain genomes for metagenomic binning, comparative biology and taxonomic classification.</title>
        <authorList>
            <person name="Goeker M."/>
        </authorList>
    </citation>
    <scope>NUCLEOTIDE SEQUENCE [LARGE SCALE GENOMIC DNA]</scope>
    <source>
        <strain evidence="2 3">DSM 102235</strain>
    </source>
</reference>
<organism evidence="2 3">
    <name type="scientific">Sagittula marina</name>
    <dbReference type="NCBI Taxonomy" id="943940"/>
    <lineage>
        <taxon>Bacteria</taxon>
        <taxon>Pseudomonadati</taxon>
        <taxon>Pseudomonadota</taxon>
        <taxon>Alphaproteobacteria</taxon>
        <taxon>Rhodobacterales</taxon>
        <taxon>Roseobacteraceae</taxon>
        <taxon>Sagittula</taxon>
    </lineage>
</organism>
<dbReference type="AlphaFoldDB" id="A0A7W6DN49"/>
<evidence type="ECO:0000313" key="2">
    <source>
        <dbReference type="EMBL" id="MBB3986170.1"/>
    </source>
</evidence>
<sequence length="114" mass="12371">MKAVTFIATWLSYQPGETAGFPKEQADVLIASGKAHPAKAEEEEVETENPTGQTSAEVPERKDLIEGLIHQLDPETDFTQSGKPEVGAINDLLPADTDPVTAEERDLIWQALNA</sequence>
<evidence type="ECO:0000313" key="3">
    <source>
        <dbReference type="Proteomes" id="UP000541426"/>
    </source>
</evidence>
<feature type="region of interest" description="Disordered" evidence="1">
    <location>
        <begin position="34"/>
        <end position="61"/>
    </location>
</feature>
<accession>A0A7W6DN49</accession>
<dbReference type="Proteomes" id="UP000541426">
    <property type="component" value="Unassembled WGS sequence"/>
</dbReference>
<name>A0A7W6DN49_9RHOB</name>
<keyword evidence="3" id="KW-1185">Reference proteome</keyword>
<dbReference type="EMBL" id="JACIEJ010000005">
    <property type="protein sequence ID" value="MBB3986170.1"/>
    <property type="molecule type" value="Genomic_DNA"/>
</dbReference>
<gene>
    <name evidence="2" type="ORF">GGQ68_002508</name>
</gene>
<comment type="caution">
    <text evidence="2">The sequence shown here is derived from an EMBL/GenBank/DDBJ whole genome shotgun (WGS) entry which is preliminary data.</text>
</comment>
<proteinExistence type="predicted"/>